<dbReference type="Proteomes" id="UP001556692">
    <property type="component" value="Unassembled WGS sequence"/>
</dbReference>
<keyword evidence="2" id="KW-1185">Reference proteome</keyword>
<comment type="caution">
    <text evidence="1">The sequence shown here is derived from an EMBL/GenBank/DDBJ whole genome shotgun (WGS) entry which is preliminary data.</text>
</comment>
<dbReference type="EMBL" id="JBDPGJ010000003">
    <property type="protein sequence ID" value="MEX0406806.1"/>
    <property type="molecule type" value="Genomic_DNA"/>
</dbReference>
<evidence type="ECO:0000313" key="2">
    <source>
        <dbReference type="Proteomes" id="UP001556692"/>
    </source>
</evidence>
<gene>
    <name evidence="1" type="ORF">ABGN05_14150</name>
</gene>
<organism evidence="1 2">
    <name type="scientific">Aquibium pacificus</name>
    <dbReference type="NCBI Taxonomy" id="3153579"/>
    <lineage>
        <taxon>Bacteria</taxon>
        <taxon>Pseudomonadati</taxon>
        <taxon>Pseudomonadota</taxon>
        <taxon>Alphaproteobacteria</taxon>
        <taxon>Hyphomicrobiales</taxon>
        <taxon>Phyllobacteriaceae</taxon>
        <taxon>Aquibium</taxon>
    </lineage>
</organism>
<evidence type="ECO:0000313" key="1">
    <source>
        <dbReference type="EMBL" id="MEX0406806.1"/>
    </source>
</evidence>
<reference evidence="1 2" key="1">
    <citation type="submission" date="2024-05" db="EMBL/GenBank/DDBJ databases">
        <authorList>
            <person name="Jiang F."/>
        </authorList>
    </citation>
    <scope>NUCLEOTIDE SEQUENCE [LARGE SCALE GENOMIC DNA]</scope>
    <source>
        <strain evidence="1 2">LZ166</strain>
    </source>
</reference>
<name>A0ABV3SJY2_9HYPH</name>
<protein>
    <submittedName>
        <fullName evidence="1">Nickel-binding protein</fullName>
    </submittedName>
</protein>
<dbReference type="InterPro" id="IPR025336">
    <property type="entry name" value="SCO4226-like"/>
</dbReference>
<sequence>MERTHRKALSIDVLRDLDRQARWCLDVHRCNPIFQSITQDGLDSMCIYDAPDAEAMRRAATELDADPAPRIWGATSHFPAGEAENARHQLLQGEATFALVDRSFEDPIGPAAFQAMFDAKFSCMTIHRVRFVGSFLSLDRRRMACIYAAPDLEAVRSAVKISGLPFDSVRAAISHAPVSDRTGQAPG</sequence>
<dbReference type="RefSeq" id="WP_367954688.1">
    <property type="nucleotide sequence ID" value="NZ_JBDPGJ010000003.1"/>
</dbReference>
<dbReference type="Pfam" id="PF14026">
    <property type="entry name" value="SCO4226-like"/>
    <property type="match status" value="1"/>
</dbReference>
<proteinExistence type="predicted"/>
<accession>A0ABV3SJY2</accession>